<reference evidence="5" key="1">
    <citation type="submission" date="2020-05" db="EMBL/GenBank/DDBJ databases">
        <authorList>
            <person name="Chiriac C."/>
            <person name="Salcher M."/>
            <person name="Ghai R."/>
            <person name="Kavagutti S V."/>
        </authorList>
    </citation>
    <scope>NUCLEOTIDE SEQUENCE</scope>
</reference>
<evidence type="ECO:0000256" key="4">
    <source>
        <dbReference type="ARBA" id="ARBA00022833"/>
    </source>
</evidence>
<dbReference type="Pfam" id="PF02633">
    <property type="entry name" value="Creatininase"/>
    <property type="match status" value="1"/>
</dbReference>
<comment type="cofactor">
    <cofactor evidence="1">
        <name>Zn(2+)</name>
        <dbReference type="ChEBI" id="CHEBI:29105"/>
    </cofactor>
</comment>
<accession>A0A6J6HVS0</accession>
<dbReference type="GO" id="GO:0016811">
    <property type="term" value="F:hydrolase activity, acting on carbon-nitrogen (but not peptide) bonds, in linear amides"/>
    <property type="evidence" value="ECO:0007669"/>
    <property type="project" value="TreeGrafter"/>
</dbReference>
<organism evidence="5">
    <name type="scientific">freshwater metagenome</name>
    <dbReference type="NCBI Taxonomy" id="449393"/>
    <lineage>
        <taxon>unclassified sequences</taxon>
        <taxon>metagenomes</taxon>
        <taxon>ecological metagenomes</taxon>
    </lineage>
</organism>
<dbReference type="InterPro" id="IPR024087">
    <property type="entry name" value="Creatininase-like_sf"/>
</dbReference>
<gene>
    <name evidence="5" type="ORF">UFOPK1908_00475</name>
</gene>
<dbReference type="EMBL" id="CAEZVB010000013">
    <property type="protein sequence ID" value="CAB4617280.1"/>
    <property type="molecule type" value="Genomic_DNA"/>
</dbReference>
<dbReference type="GO" id="GO:0009231">
    <property type="term" value="P:riboflavin biosynthetic process"/>
    <property type="evidence" value="ECO:0007669"/>
    <property type="project" value="TreeGrafter"/>
</dbReference>
<name>A0A6J6HVS0_9ZZZZ</name>
<keyword evidence="2" id="KW-0479">Metal-binding</keyword>
<dbReference type="PANTHER" id="PTHR35005:SF1">
    <property type="entry name" value="2-AMINO-5-FORMYLAMINO-6-RIBOSYLAMINOPYRIMIDIN-4(3H)-ONE 5'-MONOPHOSPHATE DEFORMYLASE"/>
    <property type="match status" value="1"/>
</dbReference>
<dbReference type="Gene3D" id="3.40.50.10310">
    <property type="entry name" value="Creatininase"/>
    <property type="match status" value="1"/>
</dbReference>
<sequence length="227" mass="24284">MSELKNLTWPDAEIVNREVLIIPLGSIEQHGPHLPLDTDSVIAQAIARELHARNNTSGLAPLVAYGASGEHSDFPGTLSIGTAALTTVLTELVRDASRYWKAVLFVNGHGGNSEALNAALALANAESYLAAATGLRGDPTDTHAGYQETSLMLHLDPTRVHLERAEPGHTAPLAEILLTMQEKGVREISANGILGDPTQASRILGEQLFNKAVEQAITHYDALTSRF</sequence>
<proteinExistence type="predicted"/>
<dbReference type="NCBIfam" id="TIGR03964">
    <property type="entry name" value="mycofact_creat"/>
    <property type="match status" value="1"/>
</dbReference>
<evidence type="ECO:0000313" key="5">
    <source>
        <dbReference type="EMBL" id="CAB4617280.1"/>
    </source>
</evidence>
<dbReference type="SUPFAM" id="SSF102215">
    <property type="entry name" value="Creatininase"/>
    <property type="match status" value="1"/>
</dbReference>
<dbReference type="PANTHER" id="PTHR35005">
    <property type="entry name" value="3-DEHYDRO-SCYLLO-INOSOSE HYDROLASE"/>
    <property type="match status" value="1"/>
</dbReference>
<keyword evidence="3" id="KW-0378">Hydrolase</keyword>
<evidence type="ECO:0000256" key="1">
    <source>
        <dbReference type="ARBA" id="ARBA00001947"/>
    </source>
</evidence>
<dbReference type="InterPro" id="IPR023871">
    <property type="entry name" value="MftE"/>
</dbReference>
<protein>
    <submittedName>
        <fullName evidence="5">Unannotated protein</fullName>
    </submittedName>
</protein>
<dbReference type="GO" id="GO:0046872">
    <property type="term" value="F:metal ion binding"/>
    <property type="evidence" value="ECO:0007669"/>
    <property type="project" value="UniProtKB-KW"/>
</dbReference>
<keyword evidence="4" id="KW-0862">Zinc</keyword>
<evidence type="ECO:0000256" key="3">
    <source>
        <dbReference type="ARBA" id="ARBA00022801"/>
    </source>
</evidence>
<dbReference type="InterPro" id="IPR003785">
    <property type="entry name" value="Creatininase/forma_Hydrolase"/>
</dbReference>
<evidence type="ECO:0000256" key="2">
    <source>
        <dbReference type="ARBA" id="ARBA00022723"/>
    </source>
</evidence>
<dbReference type="AlphaFoldDB" id="A0A6J6HVS0"/>